<dbReference type="RefSeq" id="XP_030764759.1">
    <property type="nucleotide sequence ID" value="XM_030908899.1"/>
</dbReference>
<feature type="transmembrane region" description="Helical" evidence="7">
    <location>
        <begin position="48"/>
        <end position="68"/>
    </location>
</feature>
<accession>A0A6J2YNG1</accession>
<keyword evidence="5 7" id="KW-1133">Transmembrane helix</keyword>
<evidence type="ECO:0000256" key="5">
    <source>
        <dbReference type="ARBA" id="ARBA00022989"/>
    </source>
</evidence>
<sequence>MVSLSRSVNTNSGGATFFSESVNMEDQQQLQPILDSVVGFTPLKTHHLFSAHLLFTLILDIVAIVYAFKHPDEGSKCKEYFIIIYFHIAYWFVTLIMHFVTKCLHNKIRLNGYFDFHKSTQVHSGVPLVVVSLWTVVLLLVQTLMQHYYPDNFLERCIKGGSFSPKFNLCAIITLECLVIAGVNSSYIVKVMKFNREKAPPDVQRSDWLASANPDTFSQNEIGYQEMGGRVYDFLEKQAELITFLKEQNARYAEKVMVLTAQLQHASSGRIN</sequence>
<dbReference type="Proteomes" id="UP000504635">
    <property type="component" value="Unplaced"/>
</dbReference>
<comment type="subcellular location">
    <subcellularLocation>
        <location evidence="1">Membrane</location>
        <topology evidence="1">Multi-pass membrane protein</topology>
    </subcellularLocation>
</comment>
<evidence type="ECO:0000313" key="8">
    <source>
        <dbReference type="Proteomes" id="UP000504635"/>
    </source>
</evidence>
<feature type="transmembrane region" description="Helical" evidence="7">
    <location>
        <begin position="122"/>
        <end position="145"/>
    </location>
</feature>
<keyword evidence="4 7" id="KW-0812">Transmembrane</keyword>
<gene>
    <name evidence="9" type="primary">LOC115888992</name>
</gene>
<proteinExistence type="inferred from homology"/>
<evidence type="ECO:0000256" key="4">
    <source>
        <dbReference type="ARBA" id="ARBA00022692"/>
    </source>
</evidence>
<dbReference type="GeneID" id="115888992"/>
<dbReference type="FunCoup" id="A0A6J2YNG1">
    <property type="interactions" value="1043"/>
</dbReference>
<evidence type="ECO:0000256" key="3">
    <source>
        <dbReference type="ARBA" id="ARBA00014635"/>
    </source>
</evidence>
<evidence type="ECO:0000256" key="6">
    <source>
        <dbReference type="ARBA" id="ARBA00023136"/>
    </source>
</evidence>
<dbReference type="InParanoid" id="A0A6J2YNG1"/>
<comment type="similarity">
    <text evidence="2">Belongs to the TMEM192 family.</text>
</comment>
<evidence type="ECO:0000256" key="2">
    <source>
        <dbReference type="ARBA" id="ARBA00006314"/>
    </source>
</evidence>
<organism evidence="8 9">
    <name type="scientific">Sitophilus oryzae</name>
    <name type="common">Rice weevil</name>
    <name type="synonym">Curculio oryzae</name>
    <dbReference type="NCBI Taxonomy" id="7048"/>
    <lineage>
        <taxon>Eukaryota</taxon>
        <taxon>Metazoa</taxon>
        <taxon>Ecdysozoa</taxon>
        <taxon>Arthropoda</taxon>
        <taxon>Hexapoda</taxon>
        <taxon>Insecta</taxon>
        <taxon>Pterygota</taxon>
        <taxon>Neoptera</taxon>
        <taxon>Endopterygota</taxon>
        <taxon>Coleoptera</taxon>
        <taxon>Polyphaga</taxon>
        <taxon>Cucujiformia</taxon>
        <taxon>Curculionidae</taxon>
        <taxon>Dryophthorinae</taxon>
        <taxon>Sitophilus</taxon>
    </lineage>
</organism>
<reference evidence="9" key="1">
    <citation type="submission" date="2025-08" db="UniProtKB">
        <authorList>
            <consortium name="RefSeq"/>
        </authorList>
    </citation>
    <scope>IDENTIFICATION</scope>
    <source>
        <tissue evidence="9">Gonads</tissue>
    </source>
</reference>
<dbReference type="OrthoDB" id="6277625at2759"/>
<evidence type="ECO:0000313" key="9">
    <source>
        <dbReference type="RefSeq" id="XP_030764759.1"/>
    </source>
</evidence>
<evidence type="ECO:0000256" key="7">
    <source>
        <dbReference type="SAM" id="Phobius"/>
    </source>
</evidence>
<dbReference type="KEGG" id="soy:115888992"/>
<dbReference type="InterPro" id="IPR029399">
    <property type="entry name" value="TMEM192"/>
</dbReference>
<dbReference type="GO" id="GO:0005765">
    <property type="term" value="C:lysosomal membrane"/>
    <property type="evidence" value="ECO:0007669"/>
    <property type="project" value="TreeGrafter"/>
</dbReference>
<keyword evidence="6 7" id="KW-0472">Membrane</keyword>
<feature type="transmembrane region" description="Helical" evidence="7">
    <location>
        <begin position="165"/>
        <end position="189"/>
    </location>
</feature>
<protein>
    <recommendedName>
        <fullName evidence="3">Transmembrane protein 192</fullName>
    </recommendedName>
</protein>
<dbReference type="PANTHER" id="PTHR31592:SF1">
    <property type="entry name" value="TRANSMEMBRANE PROTEIN 192"/>
    <property type="match status" value="1"/>
</dbReference>
<name>A0A6J2YNG1_SITOR</name>
<feature type="transmembrane region" description="Helical" evidence="7">
    <location>
        <begin position="80"/>
        <end position="101"/>
    </location>
</feature>
<keyword evidence="8" id="KW-1185">Reference proteome</keyword>
<dbReference type="GO" id="GO:0005770">
    <property type="term" value="C:late endosome"/>
    <property type="evidence" value="ECO:0007669"/>
    <property type="project" value="TreeGrafter"/>
</dbReference>
<evidence type="ECO:0000256" key="1">
    <source>
        <dbReference type="ARBA" id="ARBA00004141"/>
    </source>
</evidence>
<dbReference type="Pfam" id="PF14802">
    <property type="entry name" value="TMEM192"/>
    <property type="match status" value="1"/>
</dbReference>
<dbReference type="AlphaFoldDB" id="A0A6J2YNG1"/>
<dbReference type="PANTHER" id="PTHR31592">
    <property type="entry name" value="TRANSMEMBRANE PROTEIN 192"/>
    <property type="match status" value="1"/>
</dbReference>